<evidence type="ECO:0000256" key="2">
    <source>
        <dbReference type="ARBA" id="ARBA00022475"/>
    </source>
</evidence>
<evidence type="ECO:0000313" key="8">
    <source>
        <dbReference type="EMBL" id="EQD57680.1"/>
    </source>
</evidence>
<keyword evidence="4 7" id="KW-0812">Transmembrane</keyword>
<comment type="caution">
    <text evidence="8">The sequence shown here is derived from an EMBL/GenBank/DDBJ whole genome shotgun (WGS) entry which is preliminary data.</text>
</comment>
<dbReference type="InterPro" id="IPR027463">
    <property type="entry name" value="AcrB_DN_DC_subdom"/>
</dbReference>
<dbReference type="PANTHER" id="PTHR32063">
    <property type="match status" value="1"/>
</dbReference>
<sequence>MDDAIVMLENITRHIERGLPPLQAALIGAREVAFTVVSMSVSLVAVFIPLLLMGGMVGRMFREFAVVLSAAVLVSLVVSLTTTPMLCGRWLRPVDPQHRIPSSAWQRRLHWGVRLFERLENGYQRTLDTALHHKRLVLFLLFLTIGLNFYLFSIVPKGFMPQQDTGRLIGRVQADQNISFQAMRDKMTHFIRICNSDPDAQDVIGFTGGEARNAGNVFVVLKPEGERHATSDEVIARLRTRFKAVTGASLYFQPIQDLRFGGRVGNAQYQYTLQGNHLEELRTWSRRIRIALAKLPELADVNSDQQELGLESWLEIDRDTAARLGVDPRSLDQVLNDLYGQRIISTIFNPLNQYRVVMEAAPPYWQSPSMLEQTYIYGTHGDMVPLAAVVKIRPGNDSLTVNHQGQFPATTITFNLPPGVSLGQATDAIHRTFKQLGVPPSIQGSFEGTAKVFKDSLSSEPLLILGALVVVYIVLGILYESLIHPLTILSTLPSAGVGVVVALLITGQEFNLMTLIGIILLIGIVKKNAILMIDFALQAERSEGLSPEEAILKACVKRFRPILMTTLAAMFGALPLALDWGSGGELRRPLGIAILGGLALSQLLTLYTTPVVYLYLDRFRQRWGKRFTWKRIIPANSIASDV</sequence>
<feature type="transmembrane region" description="Helical" evidence="7">
    <location>
        <begin position="590"/>
        <end position="616"/>
    </location>
</feature>
<dbReference type="SUPFAM" id="SSF82866">
    <property type="entry name" value="Multidrug efflux transporter AcrB transmembrane domain"/>
    <property type="match status" value="2"/>
</dbReference>
<dbReference type="GO" id="GO:0005886">
    <property type="term" value="C:plasma membrane"/>
    <property type="evidence" value="ECO:0007669"/>
    <property type="project" value="TreeGrafter"/>
</dbReference>
<dbReference type="InterPro" id="IPR001036">
    <property type="entry name" value="Acrflvin-R"/>
</dbReference>
<protein>
    <submittedName>
        <fullName evidence="8">Multidrug resistance protein MdtC</fullName>
    </submittedName>
</protein>
<feature type="transmembrane region" description="Helical" evidence="7">
    <location>
        <begin position="499"/>
        <end position="525"/>
    </location>
</feature>
<dbReference type="Gene3D" id="3.30.2090.10">
    <property type="entry name" value="Multidrug efflux transporter AcrB TolC docking domain, DN and DC subdomains"/>
    <property type="match status" value="1"/>
</dbReference>
<dbReference type="Gene3D" id="3.30.70.1440">
    <property type="entry name" value="Multidrug efflux transporter AcrB pore domain"/>
    <property type="match status" value="1"/>
</dbReference>
<reference evidence="8" key="1">
    <citation type="submission" date="2013-08" db="EMBL/GenBank/DDBJ databases">
        <authorList>
            <person name="Mendez C."/>
            <person name="Richter M."/>
            <person name="Ferrer M."/>
            <person name="Sanchez J."/>
        </authorList>
    </citation>
    <scope>NUCLEOTIDE SEQUENCE</scope>
</reference>
<dbReference type="Pfam" id="PF00873">
    <property type="entry name" value="ACR_tran"/>
    <property type="match status" value="1"/>
</dbReference>
<dbReference type="AlphaFoldDB" id="T1BUS6"/>
<feature type="transmembrane region" description="Helical" evidence="7">
    <location>
        <begin position="561"/>
        <end position="578"/>
    </location>
</feature>
<keyword evidence="5 7" id="KW-1133">Transmembrane helix</keyword>
<feature type="transmembrane region" description="Helical" evidence="7">
    <location>
        <begin position="64"/>
        <end position="86"/>
    </location>
</feature>
<gene>
    <name evidence="8" type="ORF">B1A_11125</name>
</gene>
<dbReference type="Gene3D" id="1.20.1640.10">
    <property type="entry name" value="Multidrug efflux transporter AcrB transmembrane domain"/>
    <property type="match status" value="2"/>
</dbReference>
<reference evidence="8" key="2">
    <citation type="journal article" date="2014" name="ISME J.">
        <title>Microbial stratification in low pH oxic and suboxic macroscopic growths along an acid mine drainage.</title>
        <authorList>
            <person name="Mendez-Garcia C."/>
            <person name="Mesa V."/>
            <person name="Sprenger R.R."/>
            <person name="Richter M."/>
            <person name="Diez M.S."/>
            <person name="Solano J."/>
            <person name="Bargiela R."/>
            <person name="Golyshina O.V."/>
            <person name="Manteca A."/>
            <person name="Ramos J.L."/>
            <person name="Gallego J.R."/>
            <person name="Llorente I."/>
            <person name="Martins Dos Santos V.A."/>
            <person name="Jensen O.N."/>
            <person name="Pelaez A.I."/>
            <person name="Sanchez J."/>
            <person name="Ferrer M."/>
        </authorList>
    </citation>
    <scope>NUCLEOTIDE SEQUENCE</scope>
</reference>
<dbReference type="EMBL" id="AUZX01007940">
    <property type="protein sequence ID" value="EQD57680.1"/>
    <property type="molecule type" value="Genomic_DNA"/>
</dbReference>
<evidence type="ECO:0000256" key="3">
    <source>
        <dbReference type="ARBA" id="ARBA00022519"/>
    </source>
</evidence>
<keyword evidence="2" id="KW-1003">Cell membrane</keyword>
<dbReference type="PRINTS" id="PR00702">
    <property type="entry name" value="ACRIFLAVINRP"/>
</dbReference>
<evidence type="ECO:0000256" key="5">
    <source>
        <dbReference type="ARBA" id="ARBA00022989"/>
    </source>
</evidence>
<evidence type="ECO:0000256" key="7">
    <source>
        <dbReference type="SAM" id="Phobius"/>
    </source>
</evidence>
<dbReference type="SUPFAM" id="SSF82714">
    <property type="entry name" value="Multidrug efflux transporter AcrB TolC docking domain, DN and DC subdomains"/>
    <property type="match status" value="1"/>
</dbReference>
<keyword evidence="3" id="KW-0997">Cell inner membrane</keyword>
<feature type="transmembrane region" description="Helical" evidence="7">
    <location>
        <begin position="461"/>
        <end position="479"/>
    </location>
</feature>
<keyword evidence="6 7" id="KW-0472">Membrane</keyword>
<organism evidence="8">
    <name type="scientific">mine drainage metagenome</name>
    <dbReference type="NCBI Taxonomy" id="410659"/>
    <lineage>
        <taxon>unclassified sequences</taxon>
        <taxon>metagenomes</taxon>
        <taxon>ecological metagenomes</taxon>
    </lineage>
</organism>
<dbReference type="SUPFAM" id="SSF82693">
    <property type="entry name" value="Multidrug efflux transporter AcrB pore domain, PN1, PN2, PC1 and PC2 subdomains"/>
    <property type="match status" value="1"/>
</dbReference>
<evidence type="ECO:0000256" key="4">
    <source>
        <dbReference type="ARBA" id="ARBA00022692"/>
    </source>
</evidence>
<proteinExistence type="predicted"/>
<feature type="transmembrane region" description="Helical" evidence="7">
    <location>
        <begin position="136"/>
        <end position="155"/>
    </location>
</feature>
<keyword evidence="1" id="KW-0813">Transport</keyword>
<name>T1BUS6_9ZZZZ</name>
<evidence type="ECO:0000256" key="6">
    <source>
        <dbReference type="ARBA" id="ARBA00023136"/>
    </source>
</evidence>
<dbReference type="GO" id="GO:0042910">
    <property type="term" value="F:xenobiotic transmembrane transporter activity"/>
    <property type="evidence" value="ECO:0007669"/>
    <property type="project" value="TreeGrafter"/>
</dbReference>
<accession>T1BUS6</accession>
<feature type="transmembrane region" description="Helical" evidence="7">
    <location>
        <begin position="32"/>
        <end position="52"/>
    </location>
</feature>
<dbReference type="PANTHER" id="PTHR32063:SF34">
    <property type="entry name" value="MULTIDRUG RESISTANCE PROTEIN MDTC"/>
    <property type="match status" value="1"/>
</dbReference>
<dbReference type="Gene3D" id="3.30.70.1430">
    <property type="entry name" value="Multidrug efflux transporter AcrB pore domain"/>
    <property type="match status" value="1"/>
</dbReference>
<evidence type="ECO:0000256" key="1">
    <source>
        <dbReference type="ARBA" id="ARBA00022448"/>
    </source>
</evidence>